<comment type="similarity">
    <text evidence="1">Belongs to the bacterial sugar transferase family.</text>
</comment>
<dbReference type="Pfam" id="PF02397">
    <property type="entry name" value="Bac_transf"/>
    <property type="match status" value="1"/>
</dbReference>
<accession>A0ABQ6CNS3</accession>
<evidence type="ECO:0000313" key="5">
    <source>
        <dbReference type="Proteomes" id="UP001156882"/>
    </source>
</evidence>
<dbReference type="GO" id="GO:0016740">
    <property type="term" value="F:transferase activity"/>
    <property type="evidence" value="ECO:0007669"/>
    <property type="project" value="UniProtKB-KW"/>
</dbReference>
<reference evidence="5" key="1">
    <citation type="journal article" date="2019" name="Int. J. Syst. Evol. Microbiol.">
        <title>The Global Catalogue of Microorganisms (GCM) 10K type strain sequencing project: providing services to taxonomists for standard genome sequencing and annotation.</title>
        <authorList>
            <consortium name="The Broad Institute Genomics Platform"/>
            <consortium name="The Broad Institute Genome Sequencing Center for Infectious Disease"/>
            <person name="Wu L."/>
            <person name="Ma J."/>
        </authorList>
    </citation>
    <scope>NUCLEOTIDE SEQUENCE [LARGE SCALE GENOMIC DNA]</scope>
    <source>
        <strain evidence="5">NBRC 101365</strain>
    </source>
</reference>
<dbReference type="Proteomes" id="UP001156882">
    <property type="component" value="Unassembled WGS sequence"/>
</dbReference>
<feature type="domain" description="Bacterial sugar transferase" evidence="3">
    <location>
        <begin position="1"/>
        <end position="189"/>
    </location>
</feature>
<dbReference type="EMBL" id="BSPC01000057">
    <property type="protein sequence ID" value="GLS21988.1"/>
    <property type="molecule type" value="Genomic_DNA"/>
</dbReference>
<evidence type="ECO:0000313" key="4">
    <source>
        <dbReference type="EMBL" id="GLS21988.1"/>
    </source>
</evidence>
<evidence type="ECO:0000256" key="1">
    <source>
        <dbReference type="ARBA" id="ARBA00006464"/>
    </source>
</evidence>
<keyword evidence="2" id="KW-0270">Exopolysaccharide synthesis</keyword>
<keyword evidence="5" id="KW-1185">Reference proteome</keyword>
<dbReference type="PANTHER" id="PTHR30576:SF20">
    <property type="entry name" value="QUINOVOSAMINEPHOSPHOTRANSFERAE-RELATED"/>
    <property type="match status" value="1"/>
</dbReference>
<dbReference type="PANTHER" id="PTHR30576">
    <property type="entry name" value="COLANIC BIOSYNTHESIS UDP-GLUCOSE LIPID CARRIER TRANSFERASE"/>
    <property type="match status" value="1"/>
</dbReference>
<dbReference type="InterPro" id="IPR003362">
    <property type="entry name" value="Bact_transf"/>
</dbReference>
<comment type="caution">
    <text evidence="4">The sequence shown here is derived from an EMBL/GenBank/DDBJ whole genome shotgun (WGS) entry which is preliminary data.</text>
</comment>
<protein>
    <submittedName>
        <fullName evidence="4">Sugar transferase</fullName>
    </submittedName>
</protein>
<organism evidence="4 5">
    <name type="scientific">Labrys miyagiensis</name>
    <dbReference type="NCBI Taxonomy" id="346912"/>
    <lineage>
        <taxon>Bacteria</taxon>
        <taxon>Pseudomonadati</taxon>
        <taxon>Pseudomonadota</taxon>
        <taxon>Alphaproteobacteria</taxon>
        <taxon>Hyphomicrobiales</taxon>
        <taxon>Xanthobacteraceae</taxon>
        <taxon>Labrys</taxon>
    </lineage>
</organism>
<evidence type="ECO:0000256" key="2">
    <source>
        <dbReference type="ARBA" id="ARBA00023169"/>
    </source>
</evidence>
<gene>
    <name evidence="4" type="primary">wlbG</name>
    <name evidence="4" type="ORF">GCM10007874_50050</name>
</gene>
<proteinExistence type="inferred from homology"/>
<keyword evidence="4" id="KW-0808">Transferase</keyword>
<sequence length="218" mass="24162">MDIVISALGILVLLPVFAVVALAIRIEGGGPVFYRQFRVGRSGRLFRIEKFRSMRPSKGGTNLTIAGDVRVTRVGAVLRRTKIDELPQLLNVLYGDMSLVGPRPETPDLMVHYTPSQRALMESIQPGMTDYASVLLRDESALLATAPDPGAFYRERLMPLKCELCARYVREIGLRTDLRLILATVWGVFLPSSRNPFLDPVASGLLKSWLEATLDHVA</sequence>
<evidence type="ECO:0000259" key="3">
    <source>
        <dbReference type="Pfam" id="PF02397"/>
    </source>
</evidence>
<name>A0ABQ6CNS3_9HYPH</name>